<dbReference type="InterPro" id="IPR052520">
    <property type="entry name" value="ATL_DNA_repair"/>
</dbReference>
<dbReference type="EMBL" id="CP053586">
    <property type="protein sequence ID" value="WNZ22270.1"/>
    <property type="molecule type" value="Genomic_DNA"/>
</dbReference>
<evidence type="ECO:0000259" key="2">
    <source>
        <dbReference type="Pfam" id="PF01035"/>
    </source>
</evidence>
<feature type="domain" description="Methylated-DNA-[protein]-cysteine S-methyltransferase DNA binding" evidence="2">
    <location>
        <begin position="4"/>
        <end position="85"/>
    </location>
</feature>
<dbReference type="PANTHER" id="PTHR42942">
    <property type="entry name" value="6-O-METHYLGUANINE DNA METHYLTRANSFERASE"/>
    <property type="match status" value="1"/>
</dbReference>
<dbReference type="Pfam" id="PF01035">
    <property type="entry name" value="DNA_binding_1"/>
    <property type="match status" value="1"/>
</dbReference>
<reference evidence="3" key="1">
    <citation type="submission" date="2020-05" db="EMBL/GenBank/DDBJ databases">
        <authorList>
            <person name="Zhu T."/>
            <person name="Keshari N."/>
            <person name="Lu X."/>
        </authorList>
    </citation>
    <scope>NUCLEOTIDE SEQUENCE</scope>
    <source>
        <strain evidence="3">NK1-12</strain>
    </source>
</reference>
<protein>
    <submittedName>
        <fullName evidence="3">Methylated-DNA--[protein]-cysteine S-methyltransferase</fullName>
        <ecNumber evidence="3">2.1.1.63</ecNumber>
    </submittedName>
</protein>
<dbReference type="GO" id="GO:0003908">
    <property type="term" value="F:methylated-DNA-[protein]-cysteine S-methyltransferase activity"/>
    <property type="evidence" value="ECO:0007669"/>
    <property type="project" value="UniProtKB-EC"/>
</dbReference>
<keyword evidence="3" id="KW-0808">Transferase</keyword>
<sequence>MSAYHTIYAVVRQIPVGKVATYGQIATLAGMAGQARLVGYALYRVTDSLEVPWHRVINAKGEISESPFRHGDDHLQRTLLEQEGVQFSPEGKISLKDYLWQAELDSSFEF</sequence>
<organism evidence="3">
    <name type="scientific">Leptolyngbya sp. NK1-12</name>
    <dbReference type="NCBI Taxonomy" id="2547451"/>
    <lineage>
        <taxon>Bacteria</taxon>
        <taxon>Bacillati</taxon>
        <taxon>Cyanobacteriota</taxon>
        <taxon>Cyanophyceae</taxon>
        <taxon>Leptolyngbyales</taxon>
        <taxon>Leptolyngbyaceae</taxon>
        <taxon>Leptolyngbya group</taxon>
        <taxon>Leptolyngbya</taxon>
    </lineage>
</organism>
<dbReference type="InterPro" id="IPR036388">
    <property type="entry name" value="WH-like_DNA-bd_sf"/>
</dbReference>
<dbReference type="GO" id="GO:0006281">
    <property type="term" value="P:DNA repair"/>
    <property type="evidence" value="ECO:0007669"/>
    <property type="project" value="InterPro"/>
</dbReference>
<dbReference type="AlphaFoldDB" id="A0AA96WC80"/>
<proteinExistence type="predicted"/>
<evidence type="ECO:0000256" key="1">
    <source>
        <dbReference type="ARBA" id="ARBA00022763"/>
    </source>
</evidence>
<dbReference type="NCBIfam" id="TIGR00589">
    <property type="entry name" value="ogt"/>
    <property type="match status" value="1"/>
</dbReference>
<dbReference type="InterPro" id="IPR036217">
    <property type="entry name" value="MethylDNA_cys_MeTrfase_DNAb"/>
</dbReference>
<dbReference type="GO" id="GO:0032259">
    <property type="term" value="P:methylation"/>
    <property type="evidence" value="ECO:0007669"/>
    <property type="project" value="UniProtKB-KW"/>
</dbReference>
<keyword evidence="3" id="KW-0489">Methyltransferase</keyword>
<dbReference type="PANTHER" id="PTHR42942:SF1">
    <property type="entry name" value="ALKYLTRANSFERASE-LIKE PROTEIN 1"/>
    <property type="match status" value="1"/>
</dbReference>
<accession>A0AA96WC80</accession>
<evidence type="ECO:0000313" key="3">
    <source>
        <dbReference type="EMBL" id="WNZ22270.1"/>
    </source>
</evidence>
<name>A0AA96WC80_9CYAN</name>
<dbReference type="SUPFAM" id="SSF46767">
    <property type="entry name" value="Methylated DNA-protein cysteine methyltransferase, C-terminal domain"/>
    <property type="match status" value="1"/>
</dbReference>
<dbReference type="CDD" id="cd06445">
    <property type="entry name" value="ATase"/>
    <property type="match status" value="1"/>
</dbReference>
<dbReference type="Gene3D" id="1.10.10.10">
    <property type="entry name" value="Winged helix-like DNA-binding domain superfamily/Winged helix DNA-binding domain"/>
    <property type="match status" value="1"/>
</dbReference>
<gene>
    <name evidence="3" type="ORF">HJG54_04935</name>
</gene>
<dbReference type="RefSeq" id="WP_316433705.1">
    <property type="nucleotide sequence ID" value="NZ_CP053586.1"/>
</dbReference>
<dbReference type="InterPro" id="IPR014048">
    <property type="entry name" value="MethylDNA_cys_MeTrfase_DNA-bd"/>
</dbReference>
<keyword evidence="1" id="KW-0227">DNA damage</keyword>
<dbReference type="EC" id="2.1.1.63" evidence="3"/>